<evidence type="ECO:0000313" key="13">
    <source>
        <dbReference type="EMBL" id="ALO47350.1"/>
    </source>
</evidence>
<dbReference type="PATRIC" id="fig|1249552.3.peg.2739"/>
<dbReference type="Proteomes" id="UP000065641">
    <property type="component" value="Chromosome"/>
</dbReference>
<dbReference type="PRINTS" id="PR00169">
    <property type="entry name" value="KCHANNEL"/>
</dbReference>
<dbReference type="GO" id="GO:0001508">
    <property type="term" value="P:action potential"/>
    <property type="evidence" value="ECO:0007669"/>
    <property type="project" value="TreeGrafter"/>
</dbReference>
<dbReference type="AlphaFoldDB" id="A0A0S2KG92"/>
<evidence type="ECO:0000256" key="11">
    <source>
        <dbReference type="SAM" id="Phobius"/>
    </source>
</evidence>
<keyword evidence="10 13" id="KW-0407">Ion channel</keyword>
<evidence type="ECO:0000256" key="9">
    <source>
        <dbReference type="ARBA" id="ARBA00023136"/>
    </source>
</evidence>
<evidence type="ECO:0000256" key="4">
    <source>
        <dbReference type="ARBA" id="ARBA00022692"/>
    </source>
</evidence>
<dbReference type="STRING" id="1249552.PS2015_2718"/>
<evidence type="ECO:0000256" key="6">
    <source>
        <dbReference type="ARBA" id="ARBA00022958"/>
    </source>
</evidence>
<dbReference type="RefSeq" id="WP_058022750.1">
    <property type="nucleotide sequence ID" value="NZ_CP013189.1"/>
</dbReference>
<feature type="transmembrane region" description="Helical" evidence="11">
    <location>
        <begin position="161"/>
        <end position="182"/>
    </location>
</feature>
<dbReference type="OrthoDB" id="9799090at2"/>
<feature type="domain" description="Ion transport" evidence="12">
    <location>
        <begin position="31"/>
        <end position="252"/>
    </location>
</feature>
<dbReference type="EMBL" id="CP013189">
    <property type="protein sequence ID" value="ALO47350.1"/>
    <property type="molecule type" value="Genomic_DNA"/>
</dbReference>
<protein>
    <submittedName>
        <fullName evidence="13">Potassium voltage-gated channel subfamily KQT possible potassium channel, VIC family</fullName>
    </submittedName>
</protein>
<keyword evidence="4 11" id="KW-0812">Transmembrane</keyword>
<keyword evidence="14" id="KW-1185">Reference proteome</keyword>
<keyword evidence="2" id="KW-0813">Transport</keyword>
<name>A0A0S2KG92_9GAMM</name>
<dbReference type="GO" id="GO:0005249">
    <property type="term" value="F:voltage-gated potassium channel activity"/>
    <property type="evidence" value="ECO:0007669"/>
    <property type="project" value="InterPro"/>
</dbReference>
<dbReference type="InterPro" id="IPR005821">
    <property type="entry name" value="Ion_trans_dom"/>
</dbReference>
<comment type="subcellular location">
    <subcellularLocation>
        <location evidence="1">Membrane</location>
        <topology evidence="1">Multi-pass membrane protein</topology>
    </subcellularLocation>
</comment>
<evidence type="ECO:0000256" key="8">
    <source>
        <dbReference type="ARBA" id="ARBA00023065"/>
    </source>
</evidence>
<keyword evidence="8" id="KW-0406">Ion transport</keyword>
<keyword evidence="5" id="KW-0631">Potassium channel</keyword>
<feature type="transmembrane region" description="Helical" evidence="11">
    <location>
        <begin position="59"/>
        <end position="82"/>
    </location>
</feature>
<evidence type="ECO:0000256" key="2">
    <source>
        <dbReference type="ARBA" id="ARBA00022448"/>
    </source>
</evidence>
<proteinExistence type="predicted"/>
<evidence type="ECO:0000313" key="14">
    <source>
        <dbReference type="Proteomes" id="UP000065641"/>
    </source>
</evidence>
<keyword evidence="9 11" id="KW-0472">Membrane</keyword>
<feature type="transmembrane region" description="Helical" evidence="11">
    <location>
        <begin position="222"/>
        <end position="246"/>
    </location>
</feature>
<accession>A0A0S2KG92</accession>
<evidence type="ECO:0000256" key="5">
    <source>
        <dbReference type="ARBA" id="ARBA00022826"/>
    </source>
</evidence>
<dbReference type="InterPro" id="IPR028325">
    <property type="entry name" value="VG_K_chnl"/>
</dbReference>
<evidence type="ECO:0000256" key="3">
    <source>
        <dbReference type="ARBA" id="ARBA00022538"/>
    </source>
</evidence>
<evidence type="ECO:0000256" key="7">
    <source>
        <dbReference type="ARBA" id="ARBA00022989"/>
    </source>
</evidence>
<organism evidence="13 14">
    <name type="scientific">Pseudohongiella spirulinae</name>
    <dbReference type="NCBI Taxonomy" id="1249552"/>
    <lineage>
        <taxon>Bacteria</taxon>
        <taxon>Pseudomonadati</taxon>
        <taxon>Pseudomonadota</taxon>
        <taxon>Gammaproteobacteria</taxon>
        <taxon>Pseudomonadales</taxon>
        <taxon>Pseudohongiellaceae</taxon>
        <taxon>Pseudohongiella</taxon>
    </lineage>
</organism>
<evidence type="ECO:0000259" key="12">
    <source>
        <dbReference type="Pfam" id="PF00520"/>
    </source>
</evidence>
<dbReference type="GO" id="GO:0008076">
    <property type="term" value="C:voltage-gated potassium channel complex"/>
    <property type="evidence" value="ECO:0007669"/>
    <property type="project" value="InterPro"/>
</dbReference>
<dbReference type="SUPFAM" id="SSF81324">
    <property type="entry name" value="Voltage-gated potassium channels"/>
    <property type="match status" value="1"/>
</dbReference>
<evidence type="ECO:0000256" key="1">
    <source>
        <dbReference type="ARBA" id="ARBA00004141"/>
    </source>
</evidence>
<feature type="transmembrane region" description="Helical" evidence="11">
    <location>
        <begin position="102"/>
        <end position="129"/>
    </location>
</feature>
<reference evidence="13 14" key="1">
    <citation type="submission" date="2015-11" db="EMBL/GenBank/DDBJ databases">
        <authorList>
            <person name="Zhang Y."/>
            <person name="Guo Z."/>
        </authorList>
    </citation>
    <scope>NUCLEOTIDE SEQUENCE [LARGE SCALE GENOMIC DNA]</scope>
    <source>
        <strain evidence="13 14">KCTC 32221</strain>
    </source>
</reference>
<keyword evidence="7 11" id="KW-1133">Transmembrane helix</keyword>
<sequence>MSTAPPNSIRSILHRHLTPEAWPEQGMSPTNIVVSILILIGAMSAVLDTEPTLTERFSGIFFVIELVLFVCFFTEYLARVYAAGEEERYQGLLGRLRYCVSFWAIIDLLALLPFLLTIGASNAFMLRFFRLLRLLRLARLGRFSEAINAVLAAVRERRYELMLSLGAAGMLLVGSASLLYLVEADNQPEAFGSIPRALWWSIATLTTVGYGDVTPVTALGKFFAGITAIAGIGLIAMPTGVLAAAFSDAFQRRKEELDELQNLED</sequence>
<dbReference type="PANTHER" id="PTHR11537">
    <property type="entry name" value="VOLTAGE-GATED POTASSIUM CHANNEL"/>
    <property type="match status" value="1"/>
</dbReference>
<evidence type="ECO:0000256" key="10">
    <source>
        <dbReference type="ARBA" id="ARBA00023303"/>
    </source>
</evidence>
<feature type="transmembrane region" description="Helical" evidence="11">
    <location>
        <begin position="27"/>
        <end position="47"/>
    </location>
</feature>
<keyword evidence="3" id="KW-0633">Potassium transport</keyword>
<gene>
    <name evidence="13" type="ORF">PS2015_2718</name>
</gene>
<dbReference type="Gene3D" id="1.10.287.70">
    <property type="match status" value="1"/>
</dbReference>
<dbReference type="Pfam" id="PF00520">
    <property type="entry name" value="Ion_trans"/>
    <property type="match status" value="1"/>
</dbReference>
<dbReference type="KEGG" id="pspi:PS2015_2718"/>
<dbReference type="PANTHER" id="PTHR11537:SF254">
    <property type="entry name" value="POTASSIUM VOLTAGE-GATED CHANNEL PROTEIN SHAB"/>
    <property type="match status" value="1"/>
</dbReference>
<keyword evidence="6" id="KW-0630">Potassium</keyword>